<gene>
    <name evidence="7" type="ORF">CONCODRAFT_10233</name>
</gene>
<feature type="domain" description="G-protein coupled receptors family 1 profile" evidence="6">
    <location>
        <begin position="36"/>
        <end position="239"/>
    </location>
</feature>
<dbReference type="Pfam" id="PF00001">
    <property type="entry name" value="7tm_1"/>
    <property type="match status" value="1"/>
</dbReference>
<dbReference type="Gene3D" id="1.20.1070.10">
    <property type="entry name" value="Rhodopsin 7-helix transmembrane proteins"/>
    <property type="match status" value="1"/>
</dbReference>
<dbReference type="InterPro" id="IPR017452">
    <property type="entry name" value="GPCR_Rhodpsn_7TM"/>
</dbReference>
<dbReference type="Proteomes" id="UP000070444">
    <property type="component" value="Unassembled WGS sequence"/>
</dbReference>
<keyword evidence="8" id="KW-1185">Reference proteome</keyword>
<evidence type="ECO:0000256" key="1">
    <source>
        <dbReference type="ARBA" id="ARBA00004370"/>
    </source>
</evidence>
<dbReference type="EMBL" id="KQ964621">
    <property type="protein sequence ID" value="KXN67663.1"/>
    <property type="molecule type" value="Genomic_DNA"/>
</dbReference>
<organism evidence="7 8">
    <name type="scientific">Conidiobolus coronatus (strain ATCC 28846 / CBS 209.66 / NRRL 28638)</name>
    <name type="common">Delacroixia coronata</name>
    <dbReference type="NCBI Taxonomy" id="796925"/>
    <lineage>
        <taxon>Eukaryota</taxon>
        <taxon>Fungi</taxon>
        <taxon>Fungi incertae sedis</taxon>
        <taxon>Zoopagomycota</taxon>
        <taxon>Entomophthoromycotina</taxon>
        <taxon>Entomophthoromycetes</taxon>
        <taxon>Entomophthorales</taxon>
        <taxon>Ancylistaceae</taxon>
        <taxon>Conidiobolus</taxon>
    </lineage>
</organism>
<evidence type="ECO:0000259" key="6">
    <source>
        <dbReference type="PROSITE" id="PS50262"/>
    </source>
</evidence>
<evidence type="ECO:0000256" key="5">
    <source>
        <dbReference type="SAM" id="Phobius"/>
    </source>
</evidence>
<dbReference type="AlphaFoldDB" id="A0A137NXS8"/>
<accession>A0A137NXS8</accession>
<dbReference type="SUPFAM" id="SSF81321">
    <property type="entry name" value="Family A G protein-coupled receptor-like"/>
    <property type="match status" value="1"/>
</dbReference>
<reference evidence="7 8" key="1">
    <citation type="journal article" date="2015" name="Genome Biol. Evol.">
        <title>Phylogenomic analyses indicate that early fungi evolved digesting cell walls of algal ancestors of land plants.</title>
        <authorList>
            <person name="Chang Y."/>
            <person name="Wang S."/>
            <person name="Sekimoto S."/>
            <person name="Aerts A.L."/>
            <person name="Choi C."/>
            <person name="Clum A."/>
            <person name="LaButti K.M."/>
            <person name="Lindquist E.A."/>
            <person name="Yee Ngan C."/>
            <person name="Ohm R.A."/>
            <person name="Salamov A.A."/>
            <person name="Grigoriev I.V."/>
            <person name="Spatafora J.W."/>
            <person name="Berbee M.L."/>
        </authorList>
    </citation>
    <scope>NUCLEOTIDE SEQUENCE [LARGE SCALE GENOMIC DNA]</scope>
    <source>
        <strain evidence="7 8">NRRL 28638</strain>
    </source>
</reference>
<keyword evidence="3 5" id="KW-1133">Transmembrane helix</keyword>
<sequence>MEASTFYSSDEVQQLKLINIIVTSCLIPTAIVIILLNSSLAYILLNKLDIRNSEIKLIGVLCIVELFIGLDVLILCICKLIFGYEFFINAQSMQCQVFGFTMQAPTRVAMVINALLAILRYLAICHKREKSTPIWFALFIMLSIPVICLFLVSSILWDAKPTSSLCQCHGYISQTKTSKIALGIIALYYLIPCWLTTICYLLIGKKINQNLNLSAQQVEKKQLKKQKLCLILQLILSDI</sequence>
<dbReference type="GO" id="GO:0016020">
    <property type="term" value="C:membrane"/>
    <property type="evidence" value="ECO:0007669"/>
    <property type="project" value="UniProtKB-SubCell"/>
</dbReference>
<evidence type="ECO:0000256" key="2">
    <source>
        <dbReference type="ARBA" id="ARBA00022692"/>
    </source>
</evidence>
<comment type="subcellular location">
    <subcellularLocation>
        <location evidence="1">Membrane</location>
    </subcellularLocation>
</comment>
<dbReference type="CDD" id="cd00637">
    <property type="entry name" value="7tm_classA_rhodopsin-like"/>
    <property type="match status" value="1"/>
</dbReference>
<keyword evidence="4 5" id="KW-0472">Membrane</keyword>
<evidence type="ECO:0000313" key="7">
    <source>
        <dbReference type="EMBL" id="KXN67663.1"/>
    </source>
</evidence>
<feature type="transmembrane region" description="Helical" evidence="5">
    <location>
        <begin position="180"/>
        <end position="203"/>
    </location>
</feature>
<evidence type="ECO:0000256" key="4">
    <source>
        <dbReference type="ARBA" id="ARBA00023136"/>
    </source>
</evidence>
<dbReference type="GO" id="GO:0004930">
    <property type="term" value="F:G protein-coupled receptor activity"/>
    <property type="evidence" value="ECO:0007669"/>
    <property type="project" value="InterPro"/>
</dbReference>
<dbReference type="OrthoDB" id="5950040at2759"/>
<dbReference type="PROSITE" id="PS50262">
    <property type="entry name" value="G_PROTEIN_RECEP_F1_2"/>
    <property type="match status" value="1"/>
</dbReference>
<keyword evidence="2 5" id="KW-0812">Transmembrane</keyword>
<feature type="transmembrane region" description="Helical" evidence="5">
    <location>
        <begin position="20"/>
        <end position="45"/>
    </location>
</feature>
<proteinExistence type="predicted"/>
<feature type="transmembrane region" description="Helical" evidence="5">
    <location>
        <begin position="134"/>
        <end position="157"/>
    </location>
</feature>
<feature type="transmembrane region" description="Helical" evidence="5">
    <location>
        <begin position="57"/>
        <end position="84"/>
    </location>
</feature>
<evidence type="ECO:0000256" key="3">
    <source>
        <dbReference type="ARBA" id="ARBA00022989"/>
    </source>
</evidence>
<protein>
    <recommendedName>
        <fullName evidence="6">G-protein coupled receptors family 1 profile domain-containing protein</fullName>
    </recommendedName>
</protein>
<dbReference type="InterPro" id="IPR000276">
    <property type="entry name" value="GPCR_Rhodpsn"/>
</dbReference>
<evidence type="ECO:0000313" key="8">
    <source>
        <dbReference type="Proteomes" id="UP000070444"/>
    </source>
</evidence>
<feature type="transmembrane region" description="Helical" evidence="5">
    <location>
        <begin position="104"/>
        <end position="122"/>
    </location>
</feature>
<name>A0A137NXS8_CONC2</name>